<dbReference type="PANTHER" id="PTHR47017:SF1">
    <property type="entry name" value="ACYL-COA"/>
    <property type="match status" value="1"/>
</dbReference>
<evidence type="ECO:0000313" key="2">
    <source>
        <dbReference type="Proteomes" id="UP000019184"/>
    </source>
</evidence>
<dbReference type="InterPro" id="IPR016181">
    <property type="entry name" value="Acyl_CoA_acyltransferase"/>
</dbReference>
<dbReference type="Gene3D" id="3.40.630.30">
    <property type="match status" value="1"/>
</dbReference>
<dbReference type="SUPFAM" id="SSF55729">
    <property type="entry name" value="Acyl-CoA N-acyltransferases (Nat)"/>
    <property type="match status" value="1"/>
</dbReference>
<dbReference type="AlphaFoldDB" id="A0A7U7GF15"/>
<dbReference type="Pfam" id="PF04339">
    <property type="entry name" value="FemAB_like"/>
    <property type="match status" value="1"/>
</dbReference>
<proteinExistence type="predicted"/>
<dbReference type="EMBL" id="CBTK010000295">
    <property type="protein sequence ID" value="CDH47156.1"/>
    <property type="molecule type" value="Genomic_DNA"/>
</dbReference>
<reference evidence="1 2" key="1">
    <citation type="journal article" date="2014" name="ISME J.">
        <title>Candidatus Competibacter-lineage genomes retrieved from metagenomes reveal functional metabolic diversity.</title>
        <authorList>
            <person name="McIlroy S.J."/>
            <person name="Albertsen M."/>
            <person name="Andresen E.K."/>
            <person name="Saunders A.M."/>
            <person name="Kristiansen R."/>
            <person name="Stokholm-Bjerregaard M."/>
            <person name="Nielsen K.L."/>
            <person name="Nielsen P.H."/>
        </authorList>
    </citation>
    <scope>NUCLEOTIDE SEQUENCE [LARGE SCALE GENOMIC DNA]</scope>
    <source>
        <strain evidence="1 2">Run_B_J11</strain>
    </source>
</reference>
<accession>A0A7U7GF15</accession>
<organism evidence="1 2">
    <name type="scientific">Candidatus Contendobacter odensis Run_B_J11</name>
    <dbReference type="NCBI Taxonomy" id="1400861"/>
    <lineage>
        <taxon>Bacteria</taxon>
        <taxon>Pseudomonadati</taxon>
        <taxon>Pseudomonadota</taxon>
        <taxon>Gammaproteobacteria</taxon>
        <taxon>Candidatus Competibacteraceae</taxon>
        <taxon>Candidatus Contendibacter</taxon>
    </lineage>
</organism>
<dbReference type="RefSeq" id="WP_034435916.1">
    <property type="nucleotide sequence ID" value="NZ_CBTK010000295.1"/>
</dbReference>
<dbReference type="Proteomes" id="UP000019184">
    <property type="component" value="Unassembled WGS sequence"/>
</dbReference>
<sequence>MRIERIDALTDILAAEWNALVPDRNPFLSHEFLSALERHHCVGERTGWLPWHIICRDEQGLLLGAAPLYLKFNSYGEFVFDWGWAEAYRRHGLPYYPKLVGAIPYTPATSPRLLLAPDQPHPETTARAMVDYVLEQSHRQRWSSIHWLFPTLTETGLLQNKGFLSRIGCQFHWHNRDYRDFQDFLDTLTAKRRKNINRERRLVREAGLELQILSGRELSEAQWPIVYEFYRSTFERLGGMPTLTLPFFQDIAETLSEQLMLVLAFDQGREVAGAISFRSASTLYGRHWGCRADHDSLHFEACYYQGLDYCIQQGLQRFEPGAQGEHKIYRGFLPTLTHSAHWIAHPGFRQVITDFLDRETPAVRQYAQELLQHSPYRDEVTPDASAMARSA</sequence>
<evidence type="ECO:0008006" key="3">
    <source>
        <dbReference type="Google" id="ProtNLM"/>
    </source>
</evidence>
<evidence type="ECO:0000313" key="1">
    <source>
        <dbReference type="EMBL" id="CDH47156.1"/>
    </source>
</evidence>
<name>A0A7U7GF15_9GAMM</name>
<keyword evidence="2" id="KW-1185">Reference proteome</keyword>
<gene>
    <name evidence="1" type="ORF">BN874_770006</name>
</gene>
<protein>
    <recommendedName>
        <fullName evidence="3">GNAT family N-acetyltransferase</fullName>
    </recommendedName>
</protein>
<dbReference type="InterPro" id="IPR007434">
    <property type="entry name" value="FemAB-like"/>
</dbReference>
<dbReference type="PANTHER" id="PTHR47017">
    <property type="entry name" value="ACYL-COA"/>
    <property type="match status" value="1"/>
</dbReference>
<dbReference type="OrthoDB" id="9776898at2"/>
<comment type="caution">
    <text evidence="1">The sequence shown here is derived from an EMBL/GenBank/DDBJ whole genome shotgun (WGS) entry which is preliminary data.</text>
</comment>